<sequence>MKYIKNNLLKIITFVLFAIVIWQQYQISDLQERMMNIESVKYDNQLNDIRWEAETALSENKEQKKDIRALQKQTSENRFNLLKLSWDFYGK</sequence>
<dbReference type="RefSeq" id="WP_007553949.1">
    <property type="nucleotide sequence ID" value="NZ_AENT01000007.1"/>
</dbReference>
<dbReference type="OrthoDB" id="1634462at2"/>
<proteinExistence type="predicted"/>
<dbReference type="AlphaFoldDB" id="E4L7L4"/>
<accession>E4L7L4</accession>
<dbReference type="Proteomes" id="UP000004594">
    <property type="component" value="Unassembled WGS sequence"/>
</dbReference>
<name>E4L7L4_9FIRM</name>
<evidence type="ECO:0000313" key="3">
    <source>
        <dbReference type="Proteomes" id="UP000004594"/>
    </source>
</evidence>
<gene>
    <name evidence="2" type="ORF">HMPREF9220_0019</name>
</gene>
<keyword evidence="1" id="KW-1133">Transmembrane helix</keyword>
<feature type="transmembrane region" description="Helical" evidence="1">
    <location>
        <begin position="7"/>
        <end position="25"/>
    </location>
</feature>
<comment type="caution">
    <text evidence="2">The sequence shown here is derived from an EMBL/GenBank/DDBJ whole genome shotgun (WGS) entry which is preliminary data.</text>
</comment>
<organism evidence="2 3">
    <name type="scientific">Dialister micraerophilus UPII 345-E</name>
    <dbReference type="NCBI Taxonomy" id="910314"/>
    <lineage>
        <taxon>Bacteria</taxon>
        <taxon>Bacillati</taxon>
        <taxon>Bacillota</taxon>
        <taxon>Negativicutes</taxon>
        <taxon>Veillonellales</taxon>
        <taxon>Veillonellaceae</taxon>
        <taxon>Dialister</taxon>
    </lineage>
</organism>
<evidence type="ECO:0000256" key="1">
    <source>
        <dbReference type="SAM" id="Phobius"/>
    </source>
</evidence>
<dbReference type="EMBL" id="AENT01000007">
    <property type="protein sequence ID" value="EFR43168.1"/>
    <property type="molecule type" value="Genomic_DNA"/>
</dbReference>
<protein>
    <submittedName>
        <fullName evidence="2">Uncharacterized protein</fullName>
    </submittedName>
</protein>
<keyword evidence="1" id="KW-0812">Transmembrane</keyword>
<keyword evidence="1" id="KW-0472">Membrane</keyword>
<reference evidence="2 3" key="1">
    <citation type="submission" date="2010-11" db="EMBL/GenBank/DDBJ databases">
        <authorList>
            <person name="Durkin A.S."/>
            <person name="Madupu R."/>
            <person name="Torralba M."/>
            <person name="Gillis M."/>
            <person name="Methe B."/>
            <person name="Sutton G."/>
            <person name="Nelson K.E."/>
        </authorList>
    </citation>
    <scope>NUCLEOTIDE SEQUENCE [LARGE SCALE GENOMIC DNA]</scope>
    <source>
        <strain evidence="2 3">UPII 345-E</strain>
    </source>
</reference>
<evidence type="ECO:0000313" key="2">
    <source>
        <dbReference type="EMBL" id="EFR43168.1"/>
    </source>
</evidence>